<proteinExistence type="predicted"/>
<feature type="region of interest" description="Disordered" evidence="1">
    <location>
        <begin position="573"/>
        <end position="596"/>
    </location>
</feature>
<feature type="compositionally biased region" description="Low complexity" evidence="1">
    <location>
        <begin position="689"/>
        <end position="704"/>
    </location>
</feature>
<feature type="compositionally biased region" description="Low complexity" evidence="1">
    <location>
        <begin position="140"/>
        <end position="152"/>
    </location>
</feature>
<evidence type="ECO:0000256" key="1">
    <source>
        <dbReference type="SAM" id="MobiDB-lite"/>
    </source>
</evidence>
<dbReference type="Proteomes" id="UP000284706">
    <property type="component" value="Unassembled WGS sequence"/>
</dbReference>
<organism evidence="2 3">
    <name type="scientific">Gymnopilus dilepis</name>
    <dbReference type="NCBI Taxonomy" id="231916"/>
    <lineage>
        <taxon>Eukaryota</taxon>
        <taxon>Fungi</taxon>
        <taxon>Dikarya</taxon>
        <taxon>Basidiomycota</taxon>
        <taxon>Agaricomycotina</taxon>
        <taxon>Agaricomycetes</taxon>
        <taxon>Agaricomycetidae</taxon>
        <taxon>Agaricales</taxon>
        <taxon>Agaricineae</taxon>
        <taxon>Hymenogastraceae</taxon>
        <taxon>Gymnopilus</taxon>
    </lineage>
</organism>
<feature type="region of interest" description="Disordered" evidence="1">
    <location>
        <begin position="138"/>
        <end position="179"/>
    </location>
</feature>
<gene>
    <name evidence="2" type="ORF">CVT26_011989</name>
</gene>
<sequence length="704" mass="77806">MAQANFDDLYLFALAVEADENINNFNLEKYYHNEFLFSGPFASFPSPQEQIVSSSPPSYPTAEYFPSPPYPVFFETPMDFQWHTGPAQYEYDPTWFVGPDIQVNLEAHNDFGNDYGAAYSAYDKAAHHDERVQKVLPKLPTSSPHHSPGTSTYVDSQTCQQPVHTPRQTLSINLSNSPTNYPNLFTKKSTSHETVPARKSHSRKAQHYPLAQTVAATLRQQQYKINREVCSVSLSREAEKHNTKGSIEVPEASAVASSGDRLTEQPAHDGVLPDGRASLTSGAVKRNAYTAVDFLPENGRPEPKPARKDFKFIQHNPLAPKKARKSKRKATEDLLMAQAIFDDLYLFALAAEADDHIKNFNLEKYHDDGFSFSGLFASFPSPQQQIVSNSPHGYPIADYFPSPAYPALFETPLDFQWHSGPGQYDCNPTCLVNSITQADTEAHHAFGNAYGTAYPSYDMAAHHDEPFQQALQMPPTPVLHYSPLTATSLGAQAFQQTGYSSRPTSPSTALSNNPANCPNVTNHGAACRRMPSKNRRPRQAPSCLPTQTVADGLLQQQPKINPRDCSVSFHKEAEQSNNTHRSIQVPRAAVTSSEERLIERRAHYEALHDGRTSSASGAVKRKAYTAVDFLPEDGRPEPKPAGKNFKFIQHNPLAPKKVRKSKRKATEDPEIPSSSASERPAKRLRMATASPSPASQSSSAPSPA</sequence>
<feature type="region of interest" description="Disordered" evidence="1">
    <location>
        <begin position="630"/>
        <end position="704"/>
    </location>
</feature>
<comment type="caution">
    <text evidence="2">The sequence shown here is derived from an EMBL/GenBank/DDBJ whole genome shotgun (WGS) entry which is preliminary data.</text>
</comment>
<name>A0A409VYK5_9AGAR</name>
<protein>
    <submittedName>
        <fullName evidence="2">Uncharacterized protein</fullName>
    </submittedName>
</protein>
<feature type="compositionally biased region" description="Polar residues" evidence="1">
    <location>
        <begin position="153"/>
        <end position="179"/>
    </location>
</feature>
<dbReference type="AlphaFoldDB" id="A0A409VYK5"/>
<dbReference type="EMBL" id="NHYE01005506">
    <property type="protein sequence ID" value="PPQ71352.1"/>
    <property type="molecule type" value="Genomic_DNA"/>
</dbReference>
<evidence type="ECO:0000313" key="3">
    <source>
        <dbReference type="Proteomes" id="UP000284706"/>
    </source>
</evidence>
<keyword evidence="3" id="KW-1185">Reference proteome</keyword>
<feature type="region of interest" description="Disordered" evidence="1">
    <location>
        <begin position="495"/>
        <end position="517"/>
    </location>
</feature>
<reference evidence="2 3" key="1">
    <citation type="journal article" date="2018" name="Evol. Lett.">
        <title>Horizontal gene cluster transfer increased hallucinogenic mushroom diversity.</title>
        <authorList>
            <person name="Reynolds H.T."/>
            <person name="Vijayakumar V."/>
            <person name="Gluck-Thaler E."/>
            <person name="Korotkin H.B."/>
            <person name="Matheny P.B."/>
            <person name="Slot J.C."/>
        </authorList>
    </citation>
    <scope>NUCLEOTIDE SEQUENCE [LARGE SCALE GENOMIC DNA]</scope>
    <source>
        <strain evidence="2 3">SRW20</strain>
    </source>
</reference>
<evidence type="ECO:0000313" key="2">
    <source>
        <dbReference type="EMBL" id="PPQ71352.1"/>
    </source>
</evidence>
<dbReference type="InParanoid" id="A0A409VYK5"/>
<accession>A0A409VYK5</accession>
<feature type="region of interest" description="Disordered" evidence="1">
    <location>
        <begin position="251"/>
        <end position="277"/>
    </location>
</feature>